<evidence type="ECO:0000256" key="4">
    <source>
        <dbReference type="ARBA" id="ARBA00022741"/>
    </source>
</evidence>
<gene>
    <name evidence="8" type="primary">ftsZ</name>
    <name evidence="14" type="ORF">ABR69_00955</name>
</gene>
<evidence type="ECO:0000256" key="10">
    <source>
        <dbReference type="RuleBase" id="RU000631"/>
    </source>
</evidence>
<proteinExistence type="inferred from homology"/>
<dbReference type="GO" id="GO:0005737">
    <property type="term" value="C:cytoplasm"/>
    <property type="evidence" value="ECO:0007669"/>
    <property type="project" value="UniProtKB-SubCell"/>
</dbReference>
<dbReference type="Pfam" id="PF12327">
    <property type="entry name" value="FtsZ_C"/>
    <property type="match status" value="1"/>
</dbReference>
<feature type="compositionally biased region" description="Basic and acidic residues" evidence="11">
    <location>
        <begin position="336"/>
        <end position="345"/>
    </location>
</feature>
<dbReference type="PANTHER" id="PTHR30314:SF3">
    <property type="entry name" value="MITOCHONDRIAL DIVISION PROTEIN FSZA"/>
    <property type="match status" value="1"/>
</dbReference>
<dbReference type="GO" id="GO:0032153">
    <property type="term" value="C:cell division site"/>
    <property type="evidence" value="ECO:0007669"/>
    <property type="project" value="UniProtKB-UniRule"/>
</dbReference>
<evidence type="ECO:0000256" key="9">
    <source>
        <dbReference type="NCBIfam" id="TIGR00065"/>
    </source>
</evidence>
<keyword evidence="6 8" id="KW-0717">Septation</keyword>
<dbReference type="SUPFAM" id="SSF55307">
    <property type="entry name" value="Tubulin C-terminal domain-like"/>
    <property type="match status" value="1"/>
</dbReference>
<keyword evidence="4 8" id="KW-0547">Nucleotide-binding</keyword>
<dbReference type="InterPro" id="IPR024757">
    <property type="entry name" value="FtsZ_C"/>
</dbReference>
<dbReference type="NCBIfam" id="TIGR00065">
    <property type="entry name" value="ftsZ"/>
    <property type="match status" value="1"/>
</dbReference>
<feature type="domain" description="Tubulin/FtsZ 2-layer sandwich" evidence="13">
    <location>
        <begin position="207"/>
        <end position="325"/>
    </location>
</feature>
<evidence type="ECO:0000259" key="12">
    <source>
        <dbReference type="SMART" id="SM00864"/>
    </source>
</evidence>
<dbReference type="HAMAP" id="MF_00909">
    <property type="entry name" value="FtsZ"/>
    <property type="match status" value="1"/>
</dbReference>
<protein>
    <recommendedName>
        <fullName evidence="8 9">Cell division protein FtsZ</fullName>
    </recommendedName>
</protein>
<dbReference type="GO" id="GO:0005525">
    <property type="term" value="F:GTP binding"/>
    <property type="evidence" value="ECO:0007669"/>
    <property type="project" value="UniProtKB-UniRule"/>
</dbReference>
<dbReference type="AlphaFoldDB" id="A0A0R2SDM9"/>
<feature type="binding site" evidence="8">
    <location>
        <position position="143"/>
    </location>
    <ligand>
        <name>GTP</name>
        <dbReference type="ChEBI" id="CHEBI:37565"/>
    </ligand>
</feature>
<evidence type="ECO:0000256" key="6">
    <source>
        <dbReference type="ARBA" id="ARBA00023210"/>
    </source>
</evidence>
<dbReference type="InterPro" id="IPR045061">
    <property type="entry name" value="FtsZ/CetZ"/>
</dbReference>
<dbReference type="Gene3D" id="3.40.50.1440">
    <property type="entry name" value="Tubulin/FtsZ, GTPase domain"/>
    <property type="match status" value="1"/>
</dbReference>
<feature type="binding site" evidence="8">
    <location>
        <begin position="108"/>
        <end position="110"/>
    </location>
    <ligand>
        <name>GTP</name>
        <dbReference type="ChEBI" id="CHEBI:37565"/>
    </ligand>
</feature>
<evidence type="ECO:0000256" key="7">
    <source>
        <dbReference type="ARBA" id="ARBA00023306"/>
    </source>
</evidence>
<organism evidence="14 15">
    <name type="scientific">OM182 bacterium BACL3 MAG-120507-bin80</name>
    <dbReference type="NCBI Taxonomy" id="1655577"/>
    <lineage>
        <taxon>Bacteria</taxon>
        <taxon>Pseudomonadati</taxon>
        <taxon>Pseudomonadota</taxon>
        <taxon>Gammaproteobacteria</taxon>
        <taxon>OMG group</taxon>
        <taxon>OM182 clade</taxon>
    </lineage>
</organism>
<dbReference type="Proteomes" id="UP000051934">
    <property type="component" value="Unassembled WGS sequence"/>
</dbReference>
<dbReference type="InterPro" id="IPR037103">
    <property type="entry name" value="Tubulin/FtsZ-like_C"/>
</dbReference>
<comment type="function">
    <text evidence="8 10">Essential cell division protein that forms a contractile ring structure (Z ring) at the future cell division site. The regulation of the ring assembly controls the timing and the location of cell division. One of the functions of the FtsZ ring is to recruit other cell division proteins to the septum to produce a new cell wall between the dividing cells. Binds GTP and shows GTPase activity.</text>
</comment>
<dbReference type="CDD" id="cd02201">
    <property type="entry name" value="FtsZ_type1"/>
    <property type="match status" value="1"/>
</dbReference>
<dbReference type="InterPro" id="IPR036525">
    <property type="entry name" value="Tubulin/FtsZ_GTPase_sf"/>
</dbReference>
<keyword evidence="2 8" id="KW-0963">Cytoplasm</keyword>
<evidence type="ECO:0000313" key="14">
    <source>
        <dbReference type="EMBL" id="KRO71232.1"/>
    </source>
</evidence>
<dbReference type="SMART" id="SM00864">
    <property type="entry name" value="Tubulin"/>
    <property type="match status" value="1"/>
</dbReference>
<dbReference type="InterPro" id="IPR018316">
    <property type="entry name" value="Tubulin/FtsZ_2-layer-sand-dom"/>
</dbReference>
<dbReference type="SUPFAM" id="SSF52490">
    <property type="entry name" value="Tubulin nucleotide-binding domain-like"/>
    <property type="match status" value="1"/>
</dbReference>
<dbReference type="PANTHER" id="PTHR30314">
    <property type="entry name" value="CELL DIVISION PROTEIN FTSZ-RELATED"/>
    <property type="match status" value="1"/>
</dbReference>
<feature type="binding site" evidence="8">
    <location>
        <position position="139"/>
    </location>
    <ligand>
        <name>GTP</name>
        <dbReference type="ChEBI" id="CHEBI:37565"/>
    </ligand>
</feature>
<name>A0A0R2SDM9_9GAMM</name>
<dbReference type="PRINTS" id="PR00423">
    <property type="entry name" value="CELLDVISFTSZ"/>
</dbReference>
<dbReference type="PROSITE" id="PS01134">
    <property type="entry name" value="FTSZ_1"/>
    <property type="match status" value="1"/>
</dbReference>
<comment type="subunit">
    <text evidence="8">Homodimer. Polymerizes to form a dynamic ring structure in a strictly GTP-dependent manner. Interacts directly with several other division proteins.</text>
</comment>
<evidence type="ECO:0000259" key="13">
    <source>
        <dbReference type="SMART" id="SM00865"/>
    </source>
</evidence>
<feature type="binding site" evidence="8">
    <location>
        <position position="187"/>
    </location>
    <ligand>
        <name>GTP</name>
        <dbReference type="ChEBI" id="CHEBI:37565"/>
    </ligand>
</feature>
<dbReference type="GO" id="GO:0051258">
    <property type="term" value="P:protein polymerization"/>
    <property type="evidence" value="ECO:0007669"/>
    <property type="project" value="UniProtKB-UniRule"/>
</dbReference>
<evidence type="ECO:0000256" key="1">
    <source>
        <dbReference type="ARBA" id="ARBA00009690"/>
    </source>
</evidence>
<comment type="subcellular location">
    <subcellularLocation>
        <location evidence="8">Cytoplasm</location>
    </subcellularLocation>
    <text evidence="8">Assembles at midcell at the inner surface of the cytoplasmic membrane.</text>
</comment>
<dbReference type="InterPro" id="IPR003008">
    <property type="entry name" value="Tubulin_FtsZ_GTPase"/>
</dbReference>
<feature type="domain" description="Tubulin/FtsZ GTPase" evidence="12">
    <location>
        <begin position="13"/>
        <end position="205"/>
    </location>
</feature>
<evidence type="ECO:0000256" key="8">
    <source>
        <dbReference type="HAMAP-Rule" id="MF_00909"/>
    </source>
</evidence>
<evidence type="ECO:0000313" key="15">
    <source>
        <dbReference type="Proteomes" id="UP000051934"/>
    </source>
</evidence>
<dbReference type="EMBL" id="LIBB01000216">
    <property type="protein sequence ID" value="KRO71232.1"/>
    <property type="molecule type" value="Genomic_DNA"/>
</dbReference>
<evidence type="ECO:0000256" key="11">
    <source>
        <dbReference type="SAM" id="MobiDB-lite"/>
    </source>
</evidence>
<dbReference type="GO" id="GO:0000917">
    <property type="term" value="P:division septum assembly"/>
    <property type="evidence" value="ECO:0007669"/>
    <property type="project" value="UniProtKB-KW"/>
</dbReference>
<evidence type="ECO:0000256" key="3">
    <source>
        <dbReference type="ARBA" id="ARBA00022618"/>
    </source>
</evidence>
<evidence type="ECO:0000256" key="5">
    <source>
        <dbReference type="ARBA" id="ARBA00023134"/>
    </source>
</evidence>
<feature type="region of interest" description="Disordered" evidence="11">
    <location>
        <begin position="336"/>
        <end position="355"/>
    </location>
</feature>
<dbReference type="InterPro" id="IPR008280">
    <property type="entry name" value="Tub_FtsZ_C"/>
</dbReference>
<dbReference type="GO" id="GO:0003924">
    <property type="term" value="F:GTPase activity"/>
    <property type="evidence" value="ECO:0007669"/>
    <property type="project" value="UniProtKB-UniRule"/>
</dbReference>
<reference evidence="14 15" key="1">
    <citation type="submission" date="2015-10" db="EMBL/GenBank/DDBJ databases">
        <title>Metagenome-Assembled Genomes uncover a global brackish microbiome.</title>
        <authorList>
            <person name="Hugerth L.W."/>
            <person name="Larsson J."/>
            <person name="Alneberg J."/>
            <person name="Lindh M.V."/>
            <person name="Legrand C."/>
            <person name="Pinhassi J."/>
            <person name="Andersson A.F."/>
        </authorList>
    </citation>
    <scope>NUCLEOTIDE SEQUENCE [LARGE SCALE GENOMIC DNA]</scope>
    <source>
        <strain evidence="14">BACL4 MAG-120507-bin80</strain>
    </source>
</reference>
<keyword evidence="7 8" id="KW-0131">Cell cycle</keyword>
<evidence type="ECO:0000256" key="2">
    <source>
        <dbReference type="ARBA" id="ARBA00022490"/>
    </source>
</evidence>
<feature type="binding site" evidence="8">
    <location>
        <begin position="21"/>
        <end position="25"/>
    </location>
    <ligand>
        <name>GTP</name>
        <dbReference type="ChEBI" id="CHEBI:37565"/>
    </ligand>
</feature>
<dbReference type="Gene3D" id="3.30.1330.20">
    <property type="entry name" value="Tubulin/FtsZ, C-terminal domain"/>
    <property type="match status" value="1"/>
</dbReference>
<dbReference type="PROSITE" id="PS01135">
    <property type="entry name" value="FTSZ_2"/>
    <property type="match status" value="1"/>
</dbReference>
<dbReference type="GO" id="GO:0043093">
    <property type="term" value="P:FtsZ-dependent cytokinesis"/>
    <property type="evidence" value="ECO:0007669"/>
    <property type="project" value="UniProtKB-UniRule"/>
</dbReference>
<sequence>MFELVENVAQTAEIKVIGVGGGGGNAVHHMISNQVEGVEFICANTDSQALSNIDAKTILQMGSGVTKGLGAGANPEIGRQAALEDRDEIAAILAGADMVFITAGMGGGTGTGAAPIVAEVARELGILTVAVVTKPFPFEGRKRLLVAQQGIEALSEHVDSLITIPNEKLLDVLGKDASLLDAFKAANDVLLGAVKGIADLIMNPGMINVDFADVKTVMSEMGMAMMGTGHASGPNRAREAAEAAIRSPLLEDVNLEGARGILVNITAGENLSLGEFSEVGDTIEEFASDDATVVIGTVIDPSLKDEIRVTVVATGLGSVHARPTKVVDNTPKYDAIRRPIPRTDRGTGNTATKIDPLFEPDADLNYLDVPAFLRNQAD</sequence>
<comment type="similarity">
    <text evidence="1 8 10">Belongs to the FtsZ family.</text>
</comment>
<comment type="caution">
    <text evidence="14">The sequence shown here is derived from an EMBL/GenBank/DDBJ whole genome shotgun (WGS) entry which is preliminary data.</text>
</comment>
<keyword evidence="3 8" id="KW-0132">Cell division</keyword>
<dbReference type="InterPro" id="IPR000158">
    <property type="entry name" value="Cell_div_FtsZ"/>
</dbReference>
<dbReference type="Pfam" id="PF00091">
    <property type="entry name" value="Tubulin"/>
    <property type="match status" value="1"/>
</dbReference>
<dbReference type="FunFam" id="3.40.50.1440:FF:000023">
    <property type="entry name" value="Cell division protein FtsZ"/>
    <property type="match status" value="1"/>
</dbReference>
<keyword evidence="5 8" id="KW-0342">GTP-binding</keyword>
<dbReference type="InterPro" id="IPR020805">
    <property type="entry name" value="Cell_div_FtsZ_CS"/>
</dbReference>
<dbReference type="SMART" id="SM00865">
    <property type="entry name" value="Tubulin_C"/>
    <property type="match status" value="1"/>
</dbReference>
<accession>A0A0R2SDM9</accession>